<feature type="region of interest" description="Disordered" evidence="2">
    <location>
        <begin position="248"/>
        <end position="412"/>
    </location>
</feature>
<name>A0A6G1S1Q5_9GRUI</name>
<feature type="compositionally biased region" description="Polar residues" evidence="2">
    <location>
        <begin position="384"/>
        <end position="402"/>
    </location>
</feature>
<dbReference type="InterPro" id="IPR048795">
    <property type="entry name" value="PWP3A_3B_4_C"/>
</dbReference>
<dbReference type="Pfam" id="PF20884">
    <property type="entry name" value="MUM1-like_PWWP"/>
    <property type="match status" value="1"/>
</dbReference>
<dbReference type="Gene3D" id="6.10.300.20">
    <property type="match status" value="1"/>
</dbReference>
<evidence type="ECO:0000313" key="4">
    <source>
        <dbReference type="EMBL" id="LAC44560.1"/>
    </source>
</evidence>
<reference evidence="4" key="1">
    <citation type="submission" date="2020-03" db="EMBL/GenBank/DDBJ databases">
        <title>Okinawa Rail whole genome shotgun sequence.</title>
        <authorList>
            <person name="Nakajima N."/>
            <person name="Onuma M."/>
            <person name="Endoh D."/>
        </authorList>
    </citation>
    <scope>NUCLEOTIDE SEQUENCE</scope>
</reference>
<accession>A0A6G1S1Q5</accession>
<organism evidence="4">
    <name type="scientific">Hypotaenidia okinawae</name>
    <dbReference type="NCBI Taxonomy" id="2861861"/>
    <lineage>
        <taxon>Eukaryota</taxon>
        <taxon>Metazoa</taxon>
        <taxon>Chordata</taxon>
        <taxon>Craniata</taxon>
        <taxon>Vertebrata</taxon>
        <taxon>Euteleostomi</taxon>
        <taxon>Archelosauria</taxon>
        <taxon>Archosauria</taxon>
        <taxon>Dinosauria</taxon>
        <taxon>Saurischia</taxon>
        <taxon>Theropoda</taxon>
        <taxon>Coelurosauria</taxon>
        <taxon>Aves</taxon>
        <taxon>Neognathae</taxon>
        <taxon>Neoaves</taxon>
        <taxon>Gruiformes</taxon>
        <taxon>Rallidae</taxon>
        <taxon>Hypotaenidia</taxon>
    </lineage>
</organism>
<dbReference type="Gene3D" id="2.30.30.140">
    <property type="match status" value="1"/>
</dbReference>
<feature type="region of interest" description="Disordered" evidence="2">
    <location>
        <begin position="103"/>
        <end position="205"/>
    </location>
</feature>
<evidence type="ECO:0000256" key="1">
    <source>
        <dbReference type="ARBA" id="ARBA00008188"/>
    </source>
</evidence>
<dbReference type="SUPFAM" id="SSF63748">
    <property type="entry name" value="Tudor/PWWP/MBT"/>
    <property type="match status" value="1"/>
</dbReference>
<dbReference type="PANTHER" id="PTHR31333">
    <property type="entry name" value="PWWP DOMAIN-CONTAINING DNA REPAIR FACTOR 3 FAMILY MEMBER"/>
    <property type="match status" value="1"/>
</dbReference>
<dbReference type="InterPro" id="IPR040263">
    <property type="entry name" value="PWP3A_3B_4"/>
</dbReference>
<comment type="similarity">
    <text evidence="1">Belongs to the PWWP3A family.</text>
</comment>
<proteinExistence type="inferred from homology"/>
<evidence type="ECO:0000256" key="2">
    <source>
        <dbReference type="SAM" id="MobiDB-lite"/>
    </source>
</evidence>
<evidence type="ECO:0000259" key="3">
    <source>
        <dbReference type="PROSITE" id="PS50812"/>
    </source>
</evidence>
<dbReference type="InterPro" id="IPR048765">
    <property type="entry name" value="PWP3A_3B_4_N"/>
</dbReference>
<dbReference type="PROSITE" id="PS50812">
    <property type="entry name" value="PWWP"/>
    <property type="match status" value="1"/>
</dbReference>
<dbReference type="FunFam" id="2.30.30.140:FF:000063">
    <property type="entry name" value="PWWP domain-containing DNA repair factor 3A"/>
    <property type="match status" value="1"/>
</dbReference>
<dbReference type="InterPro" id="IPR000313">
    <property type="entry name" value="PWWP_dom"/>
</dbReference>
<dbReference type="PANTHER" id="PTHR31333:SF6">
    <property type="entry name" value="MUM1 LIKE 1"/>
    <property type="match status" value="1"/>
</dbReference>
<sequence length="726" mass="81943">MTDQKYVLCMWKKRLWPAEVLSKTGAAEGTSFADDEKAFLKVEILGVKEQMCVSCADAVPLKEECIENIASNLDQNPLSEAVEELKYRCSLKIALDILSQNAPSTKVPPLEEEPRTQLPQDDTGSLPSARLHGCQVPFHSKGKLELETSKRKREQKSNQRLKKTKKQTQKGSLILEESAKAYESGTDLSQCGTGDSCDDTSNSNSQNCKIPVSKSLLRQKKINPKLLTESKAGNEVSLKPREGVLLSAPCKPNTVVPGRRANSRAQPRRMLDSPCKSVSDDSERSIGGASRCPAKQVDGRRKPVSLKHVNGEQQGSATACSCRKKRCKNCSGSSSGPSKKLMLPDSSPSQEKKEKEETSCVAMSKAKHFQLPNSEEDERPESPKLSSKRVSLESLSRLSTQMNEEEDDEELPSILSFQEPQSIEEGILVWCKLRRYPYWPAVVKYVKHKTRKACVLLIDGNIDDKKRGFSVSLRNLKHFDCEERQDLIEQAKEDYRQEIEWCIRLICDYRVRVGCHSFTGSFLEYFADDISYPVRKEGYPGVVQGTFPNMAEDVQESPSETSPQKPSKKLLPDRMRAARDNANKKIVDFIVKTKGAEEHLLAILKSRKQSQWLKRFLNSSQYLTCIETYLEDEEQLDLVVNYLKEVYHKKGIKHLHHGDEIKFISDVLLPEAIIYAISAVDNIDYKAAEEKYIKGPSVSKREREIFDERIRERKKCKTKAAPADSV</sequence>
<reference evidence="4" key="2">
    <citation type="submission" date="2020-03" db="EMBL/GenBank/DDBJ databases">
        <authorList>
            <consortium name="Environmental Genome Science Research Promotion Project"/>
            <person name="Nakajima N."/>
            <person name="Onuma M."/>
            <person name="Endoh D."/>
        </authorList>
    </citation>
    <scope>NUCLEOTIDE SEQUENCE</scope>
</reference>
<feature type="compositionally biased region" description="Polar residues" evidence="2">
    <location>
        <begin position="117"/>
        <end position="126"/>
    </location>
</feature>
<dbReference type="EMBL" id="ICPP01011916">
    <property type="protein sequence ID" value="LAC44560.1"/>
    <property type="molecule type" value="Transcribed_RNA"/>
</dbReference>
<dbReference type="InterPro" id="IPR035504">
    <property type="entry name" value="MUM1-like_PWWP"/>
</dbReference>
<dbReference type="Pfam" id="PF20886">
    <property type="entry name" value="PWP3A-B_C"/>
    <property type="match status" value="1"/>
</dbReference>
<feature type="compositionally biased region" description="Basic residues" evidence="2">
    <location>
        <begin position="150"/>
        <end position="168"/>
    </location>
</feature>
<protein>
    <submittedName>
        <fullName evidence="4">Melanoma associated antigen (Mutated) 1</fullName>
    </submittedName>
</protein>
<feature type="domain" description="PWWP" evidence="3">
    <location>
        <begin position="425"/>
        <end position="443"/>
    </location>
</feature>
<dbReference type="Pfam" id="PF20887">
    <property type="entry name" value="PWP3A-B_N"/>
    <property type="match status" value="1"/>
</dbReference>
<dbReference type="CDD" id="cd06080">
    <property type="entry name" value="PWWP_MUM1-like"/>
    <property type="match status" value="1"/>
</dbReference>
<dbReference type="AlphaFoldDB" id="A0A6G1S1Q5"/>
<feature type="compositionally biased region" description="Polar residues" evidence="2">
    <location>
        <begin position="186"/>
        <end position="205"/>
    </location>
</feature>